<dbReference type="Gene3D" id="1.20.58.200">
    <property type="entry name" value="Translin, domain 2"/>
    <property type="match status" value="1"/>
</dbReference>
<evidence type="ECO:0000256" key="6">
    <source>
        <dbReference type="PIRSR" id="PIRSR602848-1"/>
    </source>
</evidence>
<dbReference type="FunFam" id="1.20.58.190:FF:000007">
    <property type="entry name" value="FI16517p1"/>
    <property type="match status" value="1"/>
</dbReference>
<feature type="compositionally biased region" description="Polar residues" evidence="7">
    <location>
        <begin position="183"/>
        <end position="218"/>
    </location>
</feature>
<dbReference type="InterPro" id="IPR016069">
    <property type="entry name" value="Translin_C"/>
</dbReference>
<comment type="similarity">
    <text evidence="3">Belongs to the translin family.</text>
</comment>
<keyword evidence="6" id="KW-0479">Metal-binding</keyword>
<feature type="compositionally biased region" description="Basic residues" evidence="7">
    <location>
        <begin position="1"/>
        <end position="15"/>
    </location>
</feature>
<proteinExistence type="inferred from homology"/>
<sequence>MSQNRGNRRNHHGRSGGRGGGGGSGTGGGGRRGGRDGQNAGSAVSLDETNPIIQSFRGYARELDAKHDRHERIVKCSRDITIESKRIIFLLHTIDPRKNNDAKVCEEAKQRLENLFRNQFFVIAKELRGQDAYQYARAYTHGMQEFIEAYSFYEYSSGQDISHWHAVQEKLRYKHDATPPVKQESTNEPNDSNTAPVIESSDGQPETESPSATTTDNNQGTLESVCLLQPLDFVLGLGDLSGEIMRKCINGLGSGQVDSCFGHCRFMQDLYRGFLSVSSARSRDFSHKMSTLRQSLVKSENVCYNVTMRGGEAAKWGGGPSDEAFASFVGNANFEAAEEDEGVYF</sequence>
<dbReference type="InterPro" id="IPR002848">
    <property type="entry name" value="Translin_fam"/>
</dbReference>
<dbReference type="PANTHER" id="PTHR10741">
    <property type="entry name" value="TRANSLIN AND TRANSLIN ASSOCIATED PROTEIN X"/>
    <property type="match status" value="1"/>
</dbReference>
<feature type="binding site" evidence="6">
    <location>
        <position position="243"/>
    </location>
    <ligand>
        <name>Mg(2+)</name>
        <dbReference type="ChEBI" id="CHEBI:18420"/>
    </ligand>
</feature>
<feature type="binding site" evidence="6">
    <location>
        <position position="148"/>
    </location>
    <ligand>
        <name>Mg(2+)</name>
        <dbReference type="ChEBI" id="CHEBI:18420"/>
    </ligand>
</feature>
<evidence type="ECO:0000256" key="7">
    <source>
        <dbReference type="SAM" id="MobiDB-lite"/>
    </source>
</evidence>
<keyword evidence="6" id="KW-0460">Magnesium</keyword>
<feature type="region of interest" description="Disordered" evidence="7">
    <location>
        <begin position="176"/>
        <end position="218"/>
    </location>
</feature>
<evidence type="ECO:0000256" key="2">
    <source>
        <dbReference type="ARBA" id="ARBA00004496"/>
    </source>
</evidence>
<evidence type="ECO:0000256" key="3">
    <source>
        <dbReference type="ARBA" id="ARBA00005902"/>
    </source>
</evidence>
<dbReference type="InterPro" id="IPR016068">
    <property type="entry name" value="Translin_N"/>
</dbReference>
<dbReference type="EMBL" id="GGFK01010153">
    <property type="protein sequence ID" value="MBW43474.1"/>
    <property type="molecule type" value="Transcribed_RNA"/>
</dbReference>
<accession>A0A2M4ARS9</accession>
<name>A0A2M4ARS9_9DIPT</name>
<dbReference type="Pfam" id="PF01997">
    <property type="entry name" value="Translin"/>
    <property type="match status" value="1"/>
</dbReference>
<dbReference type="GO" id="GO:0046872">
    <property type="term" value="F:metal ion binding"/>
    <property type="evidence" value="ECO:0007669"/>
    <property type="project" value="UniProtKB-KW"/>
</dbReference>
<evidence type="ECO:0000256" key="5">
    <source>
        <dbReference type="ARBA" id="ARBA00023242"/>
    </source>
</evidence>
<dbReference type="CDD" id="cd14820">
    <property type="entry name" value="TRAX"/>
    <property type="match status" value="1"/>
</dbReference>
<dbReference type="GO" id="GO:0043565">
    <property type="term" value="F:sequence-specific DNA binding"/>
    <property type="evidence" value="ECO:0007669"/>
    <property type="project" value="InterPro"/>
</dbReference>
<dbReference type="GO" id="GO:0005737">
    <property type="term" value="C:cytoplasm"/>
    <property type="evidence" value="ECO:0007669"/>
    <property type="project" value="UniProtKB-SubCell"/>
</dbReference>
<dbReference type="InterPro" id="IPR036081">
    <property type="entry name" value="Translin_sf"/>
</dbReference>
<dbReference type="SUPFAM" id="SSF74784">
    <property type="entry name" value="Translin"/>
    <property type="match status" value="1"/>
</dbReference>
<keyword evidence="4" id="KW-0963">Cytoplasm</keyword>
<feature type="region of interest" description="Disordered" evidence="7">
    <location>
        <begin position="1"/>
        <end position="47"/>
    </location>
</feature>
<dbReference type="AlphaFoldDB" id="A0A2M4ARS9"/>
<dbReference type="Gene3D" id="1.20.58.190">
    <property type="entry name" value="Translin, domain 1"/>
    <property type="match status" value="1"/>
</dbReference>
<evidence type="ECO:0000256" key="4">
    <source>
        <dbReference type="ARBA" id="ARBA00022490"/>
    </source>
</evidence>
<evidence type="ECO:0000256" key="1">
    <source>
        <dbReference type="ARBA" id="ARBA00004123"/>
    </source>
</evidence>
<dbReference type="GO" id="GO:0005634">
    <property type="term" value="C:nucleus"/>
    <property type="evidence" value="ECO:0007669"/>
    <property type="project" value="UniProtKB-SubCell"/>
</dbReference>
<protein>
    <submittedName>
        <fullName evidence="8">Putative translin associated factor x</fullName>
    </submittedName>
</protein>
<feature type="compositionally biased region" description="Gly residues" evidence="7">
    <location>
        <begin position="16"/>
        <end position="31"/>
    </location>
</feature>
<evidence type="ECO:0000313" key="8">
    <source>
        <dbReference type="EMBL" id="MBW43474.1"/>
    </source>
</evidence>
<dbReference type="FunFam" id="1.20.58.200:FF:000001">
    <property type="entry name" value="Translin-associated factor X"/>
    <property type="match status" value="1"/>
</dbReference>
<keyword evidence="5" id="KW-0539">Nucleus</keyword>
<organism evidence="8">
    <name type="scientific">Anopheles triannulatus</name>
    <dbReference type="NCBI Taxonomy" id="58253"/>
    <lineage>
        <taxon>Eukaryota</taxon>
        <taxon>Metazoa</taxon>
        <taxon>Ecdysozoa</taxon>
        <taxon>Arthropoda</taxon>
        <taxon>Hexapoda</taxon>
        <taxon>Insecta</taxon>
        <taxon>Pterygota</taxon>
        <taxon>Neoptera</taxon>
        <taxon>Endopterygota</taxon>
        <taxon>Diptera</taxon>
        <taxon>Nematocera</taxon>
        <taxon>Culicoidea</taxon>
        <taxon>Culicidae</taxon>
        <taxon>Anophelinae</taxon>
        <taxon>Anopheles</taxon>
    </lineage>
</organism>
<comment type="subcellular location">
    <subcellularLocation>
        <location evidence="2">Cytoplasm</location>
    </subcellularLocation>
    <subcellularLocation>
        <location evidence="1">Nucleus</location>
    </subcellularLocation>
</comment>
<reference evidence="8" key="1">
    <citation type="submission" date="2018-01" db="EMBL/GenBank/DDBJ databases">
        <title>An insight into the sialome of Amazonian anophelines.</title>
        <authorList>
            <person name="Ribeiro J.M."/>
            <person name="Scarpassa V."/>
            <person name="Calvo E."/>
        </authorList>
    </citation>
    <scope>NUCLEOTIDE SEQUENCE</scope>
    <source>
        <tissue evidence="8">Salivary glands</tissue>
    </source>
</reference>